<evidence type="ECO:0000313" key="1">
    <source>
        <dbReference type="EMBL" id="ODM13565.1"/>
    </source>
</evidence>
<organism evidence="1 2">
    <name type="scientific">Eisenbergiella tayi</name>
    <dbReference type="NCBI Taxonomy" id="1432052"/>
    <lineage>
        <taxon>Bacteria</taxon>
        <taxon>Bacillati</taxon>
        <taxon>Bacillota</taxon>
        <taxon>Clostridia</taxon>
        <taxon>Lachnospirales</taxon>
        <taxon>Lachnospiraceae</taxon>
        <taxon>Eisenbergiella</taxon>
    </lineage>
</organism>
<gene>
    <name evidence="1" type="ORF">BEH84_01281</name>
</gene>
<dbReference type="EMBL" id="MCGI01000001">
    <property type="protein sequence ID" value="ODM13565.1"/>
    <property type="molecule type" value="Genomic_DNA"/>
</dbReference>
<name>A0A1E3AXY5_9FIRM</name>
<dbReference type="Proteomes" id="UP000095003">
    <property type="component" value="Unassembled WGS sequence"/>
</dbReference>
<evidence type="ECO:0000313" key="2">
    <source>
        <dbReference type="Proteomes" id="UP000095003"/>
    </source>
</evidence>
<protein>
    <submittedName>
        <fullName evidence="1">Uncharacterized protein</fullName>
    </submittedName>
</protein>
<reference evidence="1 2" key="1">
    <citation type="submission" date="2016-07" db="EMBL/GenBank/DDBJ databases">
        <title>Characterization of isolates of Eisenbergiella tayi derived from blood cultures, using whole genome sequencing.</title>
        <authorList>
            <person name="Burdz T."/>
            <person name="Wiebe D."/>
            <person name="Huynh C."/>
            <person name="Bernard K."/>
        </authorList>
    </citation>
    <scope>NUCLEOTIDE SEQUENCE [LARGE SCALE GENOMIC DNA]</scope>
    <source>
        <strain evidence="1 2">NML 120489</strain>
    </source>
</reference>
<sequence>MHEREEIEYAGKNCAFKIGGKSDLVYSGKNCKFTGREKAVITKICSDKVRTG</sequence>
<dbReference type="AlphaFoldDB" id="A0A1E3AXY5"/>
<proteinExistence type="predicted"/>
<comment type="caution">
    <text evidence="1">The sequence shown here is derived from an EMBL/GenBank/DDBJ whole genome shotgun (WGS) entry which is preliminary data.</text>
</comment>
<accession>A0A1E3AXY5</accession>